<gene>
    <name evidence="8" type="ORF">A33I_18935</name>
</gene>
<feature type="transmembrane region" description="Helical" evidence="6">
    <location>
        <begin position="311"/>
        <end position="330"/>
    </location>
</feature>
<evidence type="ECO:0000313" key="8">
    <source>
        <dbReference type="EMBL" id="ERN51889.1"/>
    </source>
</evidence>
<keyword evidence="4 6" id="KW-1133">Transmembrane helix</keyword>
<feature type="transmembrane region" description="Helical" evidence="6">
    <location>
        <begin position="209"/>
        <end position="228"/>
    </location>
</feature>
<dbReference type="PANTHER" id="PTHR30294:SF29">
    <property type="entry name" value="MULTIDRUG ABC TRANSPORTER PERMEASE YBHS-RELATED"/>
    <property type="match status" value="1"/>
</dbReference>
<evidence type="ECO:0000256" key="5">
    <source>
        <dbReference type="ARBA" id="ARBA00023136"/>
    </source>
</evidence>
<keyword evidence="9" id="KW-1185">Reference proteome</keyword>
<accession>U6SJL5</accession>
<evidence type="ECO:0000256" key="4">
    <source>
        <dbReference type="ARBA" id="ARBA00022989"/>
    </source>
</evidence>
<dbReference type="PANTHER" id="PTHR30294">
    <property type="entry name" value="MEMBRANE COMPONENT OF ABC TRANSPORTER YHHJ-RELATED"/>
    <property type="match status" value="1"/>
</dbReference>
<evidence type="ECO:0000256" key="2">
    <source>
        <dbReference type="ARBA" id="ARBA00022475"/>
    </source>
</evidence>
<keyword evidence="5 6" id="KW-0472">Membrane</keyword>
<dbReference type="Gene3D" id="3.40.1710.10">
    <property type="entry name" value="abc type-2 transporter like domain"/>
    <property type="match status" value="1"/>
</dbReference>
<comment type="caution">
    <text evidence="8">The sequence shown here is derived from an EMBL/GenBank/DDBJ whole genome shotgun (WGS) entry which is preliminary data.</text>
</comment>
<protein>
    <recommendedName>
        <fullName evidence="7">ABC-2 type transporter transmembrane domain-containing protein</fullName>
    </recommendedName>
</protein>
<evidence type="ECO:0000256" key="1">
    <source>
        <dbReference type="ARBA" id="ARBA00004651"/>
    </source>
</evidence>
<dbReference type="GO" id="GO:0140359">
    <property type="term" value="F:ABC-type transporter activity"/>
    <property type="evidence" value="ECO:0007669"/>
    <property type="project" value="InterPro"/>
</dbReference>
<reference evidence="8 9" key="1">
    <citation type="journal article" date="2013" name="Genome Announc.">
        <title>Genome Sequence of the Extreme Obligate Alkaliphile Bacillus marmarensis Strain DSM 21297.</title>
        <authorList>
            <person name="Wernick D.G."/>
            <person name="Choi K.Y."/>
            <person name="Tat C.A."/>
            <person name="Lafontaine Rivera J.G."/>
            <person name="Liao J.C."/>
        </authorList>
    </citation>
    <scope>NUCLEOTIDE SEQUENCE [LARGE SCALE GENOMIC DNA]</scope>
    <source>
        <strain evidence="8 9">DSM 21297</strain>
    </source>
</reference>
<name>U6SJL5_9BACI</name>
<dbReference type="RefSeq" id="WP_022629341.1">
    <property type="nucleotide sequence ID" value="NZ_ATAE01000042.1"/>
</dbReference>
<sequence length="387" mass="43755">MKLLRMVLSRLFYKPAVLLLLFLVPIGGMLLFATLLEKGQQEIAIPIAVVDEDNQVFSKLLVTHLSNQDRISVITTTREDARKMLLRHEVDSVYVIKENFEAALKQGNRQEKIEVWTAPQSLTTGIINEIIASMAVRLSSSVNAADRVLVLSSLLELPLDAEENVVWQRTFEYSESQWDPEPLLTIEYKDVSSDGRVIDVQRQWLNPYLGMWTFFTLLIGIVLSDWVLREKQVIFPRIRSTFAGLRNYLFVQFIVYVSFFILQASASYFILLSLHKVAPSVSLFLSMMLFVCVSMALSFMLAAWSKNLVSYYILGMMVVVGLSLLGGSFIPVHELAEVLRAVSAYLPHFAVMHVDSVSPLSLIVNGIAACVMLTLAIKRLEGREWLK</sequence>
<organism evidence="8 9">
    <name type="scientific">Alkalihalophilus marmarensis DSM 21297</name>
    <dbReference type="NCBI Taxonomy" id="1188261"/>
    <lineage>
        <taxon>Bacteria</taxon>
        <taxon>Bacillati</taxon>
        <taxon>Bacillota</taxon>
        <taxon>Bacilli</taxon>
        <taxon>Bacillales</taxon>
        <taxon>Bacillaceae</taxon>
        <taxon>Alkalihalophilus</taxon>
    </lineage>
</organism>
<proteinExistence type="predicted"/>
<dbReference type="GO" id="GO:0005886">
    <property type="term" value="C:plasma membrane"/>
    <property type="evidence" value="ECO:0007669"/>
    <property type="project" value="UniProtKB-SubCell"/>
</dbReference>
<dbReference type="InterPro" id="IPR051449">
    <property type="entry name" value="ABC-2_transporter_component"/>
</dbReference>
<dbReference type="Pfam" id="PF12698">
    <property type="entry name" value="ABC2_membrane_3"/>
    <property type="match status" value="1"/>
</dbReference>
<feature type="transmembrane region" description="Helical" evidence="6">
    <location>
        <begin position="357"/>
        <end position="377"/>
    </location>
</feature>
<keyword evidence="2" id="KW-1003">Cell membrane</keyword>
<dbReference type="InterPro" id="IPR013525">
    <property type="entry name" value="ABC2_TM"/>
</dbReference>
<keyword evidence="3 6" id="KW-0812">Transmembrane</keyword>
<feature type="transmembrane region" description="Helical" evidence="6">
    <location>
        <begin position="12"/>
        <end position="36"/>
    </location>
</feature>
<comment type="subcellular location">
    <subcellularLocation>
        <location evidence="1">Cell membrane</location>
        <topology evidence="1">Multi-pass membrane protein</topology>
    </subcellularLocation>
</comment>
<dbReference type="AlphaFoldDB" id="U6SJL5"/>
<evidence type="ECO:0000256" key="3">
    <source>
        <dbReference type="ARBA" id="ARBA00022692"/>
    </source>
</evidence>
<dbReference type="Proteomes" id="UP000017170">
    <property type="component" value="Unassembled WGS sequence"/>
</dbReference>
<evidence type="ECO:0000259" key="7">
    <source>
        <dbReference type="Pfam" id="PF12698"/>
    </source>
</evidence>
<feature type="transmembrane region" description="Helical" evidence="6">
    <location>
        <begin position="249"/>
        <end position="271"/>
    </location>
</feature>
<evidence type="ECO:0000313" key="9">
    <source>
        <dbReference type="Proteomes" id="UP000017170"/>
    </source>
</evidence>
<dbReference type="PATRIC" id="fig|1188261.3.peg.3277"/>
<dbReference type="EMBL" id="ATAE01000042">
    <property type="protein sequence ID" value="ERN51889.1"/>
    <property type="molecule type" value="Genomic_DNA"/>
</dbReference>
<evidence type="ECO:0000256" key="6">
    <source>
        <dbReference type="SAM" id="Phobius"/>
    </source>
</evidence>
<feature type="domain" description="ABC-2 type transporter transmembrane" evidence="7">
    <location>
        <begin position="18"/>
        <end position="353"/>
    </location>
</feature>
<feature type="transmembrane region" description="Helical" evidence="6">
    <location>
        <begin position="283"/>
        <end position="304"/>
    </location>
</feature>